<evidence type="ECO:0000259" key="4">
    <source>
        <dbReference type="Pfam" id="PF17479"/>
    </source>
</evidence>
<gene>
    <name evidence="5" type="ORF">GCM10017772_11980</name>
</gene>
<dbReference type="Pfam" id="PF11258">
    <property type="entry name" value="DUF3048"/>
    <property type="match status" value="1"/>
</dbReference>
<name>A0A919KQM5_9MICO</name>
<keyword evidence="2" id="KW-0732">Signal</keyword>
<dbReference type="SUPFAM" id="SSF159774">
    <property type="entry name" value="YerB-like"/>
    <property type="match status" value="1"/>
</dbReference>
<feature type="domain" description="DUF3048" evidence="4">
    <location>
        <begin position="232"/>
        <end position="348"/>
    </location>
</feature>
<dbReference type="PROSITE" id="PS51257">
    <property type="entry name" value="PROKAR_LIPOPROTEIN"/>
    <property type="match status" value="1"/>
</dbReference>
<dbReference type="InterPro" id="IPR023158">
    <property type="entry name" value="YerB-like_sf"/>
</dbReference>
<dbReference type="AlphaFoldDB" id="A0A919KQM5"/>
<dbReference type="InterPro" id="IPR035328">
    <property type="entry name" value="DUF3048_C"/>
</dbReference>
<feature type="compositionally biased region" description="Basic and acidic residues" evidence="1">
    <location>
        <begin position="47"/>
        <end position="59"/>
    </location>
</feature>
<reference evidence="5" key="1">
    <citation type="journal article" date="2014" name="Int. J. Syst. Evol. Microbiol.">
        <title>Complete genome sequence of Corynebacterium casei LMG S-19264T (=DSM 44701T), isolated from a smear-ripened cheese.</title>
        <authorList>
            <consortium name="US DOE Joint Genome Institute (JGI-PGF)"/>
            <person name="Walter F."/>
            <person name="Albersmeier A."/>
            <person name="Kalinowski J."/>
            <person name="Ruckert C."/>
        </authorList>
    </citation>
    <scope>NUCLEOTIDE SEQUENCE</scope>
    <source>
        <strain evidence="5">CGMCC 4.7398</strain>
    </source>
</reference>
<feature type="region of interest" description="Disordered" evidence="1">
    <location>
        <begin position="28"/>
        <end position="59"/>
    </location>
</feature>
<protein>
    <recommendedName>
        <fullName evidence="7">DUF3048 family protein</fullName>
    </recommendedName>
</protein>
<dbReference type="RefSeq" id="WP_229872193.1">
    <property type="nucleotide sequence ID" value="NZ_BNAS01000002.1"/>
</dbReference>
<comment type="caution">
    <text evidence="5">The sequence shown here is derived from an EMBL/GenBank/DDBJ whole genome shotgun (WGS) entry which is preliminary data.</text>
</comment>
<dbReference type="Proteomes" id="UP000627369">
    <property type="component" value="Unassembled WGS sequence"/>
</dbReference>
<dbReference type="EMBL" id="BNAS01000002">
    <property type="protein sequence ID" value="GHH68591.1"/>
    <property type="molecule type" value="Genomic_DNA"/>
</dbReference>
<feature type="chain" id="PRO_5036965919" description="DUF3048 family protein" evidence="2">
    <location>
        <begin position="29"/>
        <end position="361"/>
    </location>
</feature>
<evidence type="ECO:0000313" key="6">
    <source>
        <dbReference type="Proteomes" id="UP000627369"/>
    </source>
</evidence>
<proteinExistence type="predicted"/>
<dbReference type="InterPro" id="IPR021416">
    <property type="entry name" value="DUF3048_N"/>
</dbReference>
<feature type="signal peptide" evidence="2">
    <location>
        <begin position="1"/>
        <end position="28"/>
    </location>
</feature>
<evidence type="ECO:0000256" key="1">
    <source>
        <dbReference type="SAM" id="MobiDB-lite"/>
    </source>
</evidence>
<organism evidence="5 6">
    <name type="scientific">Promicromonospora soli</name>
    <dbReference type="NCBI Taxonomy" id="2035533"/>
    <lineage>
        <taxon>Bacteria</taxon>
        <taxon>Bacillati</taxon>
        <taxon>Actinomycetota</taxon>
        <taxon>Actinomycetes</taxon>
        <taxon>Micrococcales</taxon>
        <taxon>Promicromonosporaceae</taxon>
        <taxon>Promicromonospora</taxon>
    </lineage>
</organism>
<reference evidence="5" key="2">
    <citation type="submission" date="2020-09" db="EMBL/GenBank/DDBJ databases">
        <authorList>
            <person name="Sun Q."/>
            <person name="Zhou Y."/>
        </authorList>
    </citation>
    <scope>NUCLEOTIDE SEQUENCE</scope>
    <source>
        <strain evidence="5">CGMCC 4.7398</strain>
    </source>
</reference>
<dbReference type="Pfam" id="PF17479">
    <property type="entry name" value="DUF3048_C"/>
    <property type="match status" value="1"/>
</dbReference>
<evidence type="ECO:0008006" key="7">
    <source>
        <dbReference type="Google" id="ProtNLM"/>
    </source>
</evidence>
<evidence type="ECO:0000256" key="2">
    <source>
        <dbReference type="SAM" id="SignalP"/>
    </source>
</evidence>
<sequence>MTTRRTTAARATGVALVIALGLAGCALGGSEEPEPLPTPTATVDAPVKGERNGPPKPDEPVVWPLTGVETAKVKNRPALSVKIENAAEARPQRGLVEADIVWEEVVEGGITRFVATYHSNIPDVVEPVRSVRPMDAAIVAPLDGILAFSGGQGPFIAAVKRLGTQTVEMDIGDAGFSRDPGRAAPHNVIGRPSTFLAQADRQRTSPPPAQFQYARKIGQGTAPQEGKSAREVDVRLSPAQRSVWTWDKGSKKYLRSEGSSASVSADGRRHAARNVLVISTEVFNTNFVDPAGAPVPEHRLGGSGGTGTLLSMGHSVTVRWSKKNLRSPIVLKTWRGGEVQLDPGNTWIELVPRGSGDWSVR</sequence>
<feature type="domain" description="DUF3048" evidence="3">
    <location>
        <begin position="65"/>
        <end position="203"/>
    </location>
</feature>
<keyword evidence="6" id="KW-1185">Reference proteome</keyword>
<evidence type="ECO:0000259" key="3">
    <source>
        <dbReference type="Pfam" id="PF11258"/>
    </source>
</evidence>
<accession>A0A919KQM5</accession>
<evidence type="ECO:0000313" key="5">
    <source>
        <dbReference type="EMBL" id="GHH68591.1"/>
    </source>
</evidence>
<dbReference type="Gene3D" id="3.50.90.10">
    <property type="entry name" value="YerB-like"/>
    <property type="match status" value="1"/>
</dbReference>